<keyword evidence="1" id="KW-0732">Signal</keyword>
<evidence type="ECO:0000313" key="3">
    <source>
        <dbReference type="Proteomes" id="UP000632063"/>
    </source>
</evidence>
<dbReference type="Proteomes" id="UP000632063">
    <property type="component" value="Unassembled WGS sequence"/>
</dbReference>
<dbReference type="RefSeq" id="WP_192146839.1">
    <property type="nucleotide sequence ID" value="NZ_JACYXI010000002.1"/>
</dbReference>
<sequence>MRTLVWAALGTCLYGVAAQAAPQVGNGDFYLISRDYNGQFLGSHKIFDKHAEGMRQVSYCGRSYWIRPVTVAWTEVEVENNNIVRVEYNFGRGWRPICSEPEKQVTLRDLGIEKDARYVLYSNGSDLDDTQKHRFTAIRKAFEAPDGKSRSKATYHD</sequence>
<evidence type="ECO:0000313" key="2">
    <source>
        <dbReference type="EMBL" id="MBD8890756.1"/>
    </source>
</evidence>
<gene>
    <name evidence="2" type="ORF">IG616_04305</name>
</gene>
<keyword evidence="3" id="KW-1185">Reference proteome</keyword>
<name>A0ABR9CK92_9HYPH</name>
<accession>A0ABR9CK92</accession>
<reference evidence="3" key="1">
    <citation type="submission" date="2020-09" db="EMBL/GenBank/DDBJ databases">
        <title>The genome sequence of strain Labrenzia suaedae 4C16A.</title>
        <authorList>
            <person name="Liu Y."/>
        </authorList>
    </citation>
    <scope>NUCLEOTIDE SEQUENCE [LARGE SCALE GENOMIC DNA]</scope>
    <source>
        <strain evidence="3">4C16A</strain>
    </source>
</reference>
<feature type="signal peptide" evidence="1">
    <location>
        <begin position="1"/>
        <end position="20"/>
    </location>
</feature>
<protein>
    <submittedName>
        <fullName evidence="2">Uncharacterized protein</fullName>
    </submittedName>
</protein>
<reference evidence="2 3" key="2">
    <citation type="journal article" date="2021" name="Int. J. Syst. Evol. Microbiol.">
        <title>Roseibium litorale sp. nov., isolated from a tidal flat sediment and proposal for the reclassification of Labrenzia polysiphoniae as Roseibium polysiphoniae comb. nov.</title>
        <authorList>
            <person name="Liu Y."/>
            <person name="Pei T."/>
            <person name="Du J."/>
            <person name="Chao M."/>
            <person name="Deng M.R."/>
            <person name="Zhu H."/>
        </authorList>
    </citation>
    <scope>NUCLEOTIDE SEQUENCE [LARGE SCALE GENOMIC DNA]</scope>
    <source>
        <strain evidence="2 3">4C16A</strain>
    </source>
</reference>
<proteinExistence type="predicted"/>
<feature type="chain" id="PRO_5045400820" evidence="1">
    <location>
        <begin position="21"/>
        <end position="157"/>
    </location>
</feature>
<organism evidence="2 3">
    <name type="scientific">Roseibium litorale</name>
    <dbReference type="NCBI Taxonomy" id="2803841"/>
    <lineage>
        <taxon>Bacteria</taxon>
        <taxon>Pseudomonadati</taxon>
        <taxon>Pseudomonadota</taxon>
        <taxon>Alphaproteobacteria</taxon>
        <taxon>Hyphomicrobiales</taxon>
        <taxon>Stappiaceae</taxon>
        <taxon>Roseibium</taxon>
    </lineage>
</organism>
<comment type="caution">
    <text evidence="2">The sequence shown here is derived from an EMBL/GenBank/DDBJ whole genome shotgun (WGS) entry which is preliminary data.</text>
</comment>
<evidence type="ECO:0000256" key="1">
    <source>
        <dbReference type="SAM" id="SignalP"/>
    </source>
</evidence>
<dbReference type="EMBL" id="JACYXI010000002">
    <property type="protein sequence ID" value="MBD8890756.1"/>
    <property type="molecule type" value="Genomic_DNA"/>
</dbReference>